<dbReference type="Gene3D" id="3.40.50.150">
    <property type="entry name" value="Vaccinia Virus protein VP39"/>
    <property type="match status" value="1"/>
</dbReference>
<name>A0ABD0LZR9_9CAEN</name>
<dbReference type="SUPFAM" id="SSF53335">
    <property type="entry name" value="S-adenosyl-L-methionine-dependent methyltransferases"/>
    <property type="match status" value="1"/>
</dbReference>
<dbReference type="CDD" id="cd02440">
    <property type="entry name" value="AdoMet_MTases"/>
    <property type="match status" value="1"/>
</dbReference>
<dbReference type="PANTHER" id="PTHR43675:SF1">
    <property type="entry name" value="RIKEN CDNA 2700097O09 GENE"/>
    <property type="match status" value="1"/>
</dbReference>
<reference evidence="2 3" key="1">
    <citation type="journal article" date="2023" name="Sci. Data">
        <title>Genome assembly of the Korean intertidal mud-creeper Batillaria attramentaria.</title>
        <authorList>
            <person name="Patra A.K."/>
            <person name="Ho P.T."/>
            <person name="Jun S."/>
            <person name="Lee S.J."/>
            <person name="Kim Y."/>
            <person name="Won Y.J."/>
        </authorList>
    </citation>
    <scope>NUCLEOTIDE SEQUENCE [LARGE SCALE GENOMIC DNA]</scope>
    <source>
        <strain evidence="2">Wonlab-2016</strain>
    </source>
</reference>
<keyword evidence="3" id="KW-1185">Reference proteome</keyword>
<dbReference type="Pfam" id="PF08242">
    <property type="entry name" value="Methyltransf_12"/>
    <property type="match status" value="1"/>
</dbReference>
<dbReference type="PANTHER" id="PTHR43675">
    <property type="entry name" value="ARSENITE METHYLTRANSFERASE"/>
    <property type="match status" value="1"/>
</dbReference>
<protein>
    <recommendedName>
        <fullName evidence="1">Methyltransferase type 12 domain-containing protein</fullName>
    </recommendedName>
</protein>
<gene>
    <name evidence="2" type="ORF">BaRGS_00003981</name>
</gene>
<dbReference type="AlphaFoldDB" id="A0ABD0LZR9"/>
<accession>A0ABD0LZR9</accession>
<dbReference type="Proteomes" id="UP001519460">
    <property type="component" value="Unassembled WGS sequence"/>
</dbReference>
<evidence type="ECO:0000259" key="1">
    <source>
        <dbReference type="Pfam" id="PF08242"/>
    </source>
</evidence>
<organism evidence="2 3">
    <name type="scientific">Batillaria attramentaria</name>
    <dbReference type="NCBI Taxonomy" id="370345"/>
    <lineage>
        <taxon>Eukaryota</taxon>
        <taxon>Metazoa</taxon>
        <taxon>Spiralia</taxon>
        <taxon>Lophotrochozoa</taxon>
        <taxon>Mollusca</taxon>
        <taxon>Gastropoda</taxon>
        <taxon>Caenogastropoda</taxon>
        <taxon>Sorbeoconcha</taxon>
        <taxon>Cerithioidea</taxon>
        <taxon>Batillariidae</taxon>
        <taxon>Batillaria</taxon>
    </lineage>
</organism>
<dbReference type="InterPro" id="IPR013217">
    <property type="entry name" value="Methyltransf_12"/>
</dbReference>
<comment type="caution">
    <text evidence="2">The sequence shown here is derived from an EMBL/GenBank/DDBJ whole genome shotgun (WGS) entry which is preliminary data.</text>
</comment>
<dbReference type="InterPro" id="IPR026669">
    <property type="entry name" value="Arsenite_MeTrfase-like"/>
</dbReference>
<evidence type="ECO:0000313" key="2">
    <source>
        <dbReference type="EMBL" id="KAK7504953.1"/>
    </source>
</evidence>
<proteinExistence type="predicted"/>
<dbReference type="EMBL" id="JACVVK020000013">
    <property type="protein sequence ID" value="KAK7504953.1"/>
    <property type="molecule type" value="Genomic_DNA"/>
</dbReference>
<feature type="domain" description="Methyltransferase type 12" evidence="1">
    <location>
        <begin position="153"/>
        <end position="248"/>
    </location>
</feature>
<dbReference type="InterPro" id="IPR029063">
    <property type="entry name" value="SAM-dependent_MTases_sf"/>
</dbReference>
<evidence type="ECO:0000313" key="3">
    <source>
        <dbReference type="Proteomes" id="UP001519460"/>
    </source>
</evidence>
<sequence length="314" mass="35748">MNADQASTEFEHLLKRVHPSAILQFLQLAEERIKDAYADIQDNHTNNDAILENIRDDIRQTLPVSALSDTEKIQHPTNGIMQPETTIHVDAFLYDDDYFDSLCEEGKLSRNYCAKCGSHDTRPLTVITHSSSVPQLKFIFQHVLPSLHNKTLLDVGSRTGAVLYGAYLFSDCRRIIGVEMDPSFCELQRQIVSRYCFEDRVQIIQDDILNQLEGVRNCDVIILNNVFEYFLSKEDQQRTWKQLYLALKGKSGTVLVTVPSVEESIESLETGIDVGTWLEPVDLTAKRNEAKLHVFGCGDCDSDELDKIFLYKII</sequence>